<reference evidence="1" key="2">
    <citation type="submission" date="2023-05" db="EMBL/GenBank/DDBJ databases">
        <authorList>
            <consortium name="Lawrence Berkeley National Laboratory"/>
            <person name="Steindorff A."/>
            <person name="Hensen N."/>
            <person name="Bonometti L."/>
            <person name="Westerberg I."/>
            <person name="Brannstrom I.O."/>
            <person name="Guillou S."/>
            <person name="Cros-Aarteil S."/>
            <person name="Calhoun S."/>
            <person name="Haridas S."/>
            <person name="Kuo A."/>
            <person name="Mondo S."/>
            <person name="Pangilinan J."/>
            <person name="Riley R."/>
            <person name="Labutti K."/>
            <person name="Andreopoulos B."/>
            <person name="Lipzen A."/>
            <person name="Chen C."/>
            <person name="Yanf M."/>
            <person name="Daum C."/>
            <person name="Ng V."/>
            <person name="Clum A."/>
            <person name="Ohm R."/>
            <person name="Martin F."/>
            <person name="Silar P."/>
            <person name="Natvig D."/>
            <person name="Lalanne C."/>
            <person name="Gautier V."/>
            <person name="Ament-Velasquez S.L."/>
            <person name="Kruys A."/>
            <person name="Hutchinson M.I."/>
            <person name="Powell A.J."/>
            <person name="Barry K."/>
            <person name="Miller A.N."/>
            <person name="Grigoriev I.V."/>
            <person name="Debuchy R."/>
            <person name="Gladieux P."/>
            <person name="Thoren M.H."/>
            <person name="Johannesson H."/>
        </authorList>
    </citation>
    <scope>NUCLEOTIDE SEQUENCE</scope>
    <source>
        <strain evidence="1">CBS 892.96</strain>
    </source>
</reference>
<dbReference type="Gene3D" id="3.40.1660.10">
    <property type="entry name" value="EreA-like (biosynthetic domain)"/>
    <property type="match status" value="1"/>
</dbReference>
<proteinExistence type="predicted"/>
<dbReference type="Proteomes" id="UP001302321">
    <property type="component" value="Unassembled WGS sequence"/>
</dbReference>
<name>A0AAN6VYR5_9PEZI</name>
<dbReference type="GO" id="GO:0046677">
    <property type="term" value="P:response to antibiotic"/>
    <property type="evidence" value="ECO:0007669"/>
    <property type="project" value="InterPro"/>
</dbReference>
<comment type="caution">
    <text evidence="1">The sequence shown here is derived from an EMBL/GenBank/DDBJ whole genome shotgun (WGS) entry which is preliminary data.</text>
</comment>
<evidence type="ECO:0000313" key="2">
    <source>
        <dbReference type="Proteomes" id="UP001302321"/>
    </source>
</evidence>
<dbReference type="PANTHER" id="PTHR31299:SF0">
    <property type="entry name" value="ESTERASE, PUTATIVE (AFU_ORTHOLOGUE AFUA_1G05850)-RELATED"/>
    <property type="match status" value="1"/>
</dbReference>
<organism evidence="1 2">
    <name type="scientific">Triangularia setosa</name>
    <dbReference type="NCBI Taxonomy" id="2587417"/>
    <lineage>
        <taxon>Eukaryota</taxon>
        <taxon>Fungi</taxon>
        <taxon>Dikarya</taxon>
        <taxon>Ascomycota</taxon>
        <taxon>Pezizomycotina</taxon>
        <taxon>Sordariomycetes</taxon>
        <taxon>Sordariomycetidae</taxon>
        <taxon>Sordariales</taxon>
        <taxon>Podosporaceae</taxon>
        <taxon>Triangularia</taxon>
    </lineage>
</organism>
<accession>A0AAN6VYR5</accession>
<dbReference type="InterPro" id="IPR007815">
    <property type="entry name" value="Emycin_Estase"/>
</dbReference>
<dbReference type="CDD" id="cd14728">
    <property type="entry name" value="Ere-like"/>
    <property type="match status" value="1"/>
</dbReference>
<sequence>MEPLSRRAFSKSWMVSPFRTSCNVSHFAARTTLSSLKMSTNPSPQAFPPEGPTITLIRNHLSPIPAISHSSSRLANFFSSFAFSSDNPKDETKVILIGDSTHGTSDFYQARAELTKHFIQHHGFNIVAVEADWPDAEALDKYVRPRSPSAPFLPHDNEKPFQRFPTWMWRNQEVENLTNWLKEWNRGKDNKTEAVGFYGLDLYSLGKSMQAVINYLETVDPQMSILAKTRYARMMRWAGGPHEYGLEALAAGFKGCEEDVMKILSDLLRKRVEYESKAWDGEEFHSGEQNARLVKDAEQYYKAMYYGRDESWNLRDRHMFETLERILKHRSRWMPSKAIVWAHNSHIGDARATSMGWSDDEINIGQLCKEAYGNRALSIGCLTNTGTVAAARKWDGDMHVMKIRPGLPNSYEQLMHATGVKNFVLDLRAGQCNEGLRKALMEKRLERFIGVIYAPSTERQSHYSHAVLPEQFDGFVWFDETRHVGALEVHQPHTTVEFDETWPFGL</sequence>
<evidence type="ECO:0000313" key="1">
    <source>
        <dbReference type="EMBL" id="KAK4171207.1"/>
    </source>
</evidence>
<protein>
    <submittedName>
        <fullName evidence="1">Erythromycin esterase-domain-containing protein</fullName>
    </submittedName>
</protein>
<keyword evidence="2" id="KW-1185">Reference proteome</keyword>
<dbReference type="Gene3D" id="3.30.1870.10">
    <property type="entry name" value="EreA-like, domain 2"/>
    <property type="match status" value="1"/>
</dbReference>
<dbReference type="PANTHER" id="PTHR31299">
    <property type="entry name" value="ESTERASE, PUTATIVE (AFU_ORTHOLOGUE AFUA_1G05850)-RELATED"/>
    <property type="match status" value="1"/>
</dbReference>
<dbReference type="EMBL" id="MU866613">
    <property type="protein sequence ID" value="KAK4171207.1"/>
    <property type="molecule type" value="Genomic_DNA"/>
</dbReference>
<dbReference type="InterPro" id="IPR052036">
    <property type="entry name" value="Hydrolase/PRTase-associated"/>
</dbReference>
<dbReference type="AlphaFoldDB" id="A0AAN6VYR5"/>
<dbReference type="SUPFAM" id="SSF159501">
    <property type="entry name" value="EreA/ChaN-like"/>
    <property type="match status" value="1"/>
</dbReference>
<dbReference type="Pfam" id="PF05139">
    <property type="entry name" value="Erythro_esteras"/>
    <property type="match status" value="1"/>
</dbReference>
<gene>
    <name evidence="1" type="ORF">QBC36DRAFT_101623</name>
</gene>
<reference evidence="1" key="1">
    <citation type="journal article" date="2023" name="Mol. Phylogenet. Evol.">
        <title>Genome-scale phylogeny and comparative genomics of the fungal order Sordariales.</title>
        <authorList>
            <person name="Hensen N."/>
            <person name="Bonometti L."/>
            <person name="Westerberg I."/>
            <person name="Brannstrom I.O."/>
            <person name="Guillou S."/>
            <person name="Cros-Aarteil S."/>
            <person name="Calhoun S."/>
            <person name="Haridas S."/>
            <person name="Kuo A."/>
            <person name="Mondo S."/>
            <person name="Pangilinan J."/>
            <person name="Riley R."/>
            <person name="LaButti K."/>
            <person name="Andreopoulos B."/>
            <person name="Lipzen A."/>
            <person name="Chen C."/>
            <person name="Yan M."/>
            <person name="Daum C."/>
            <person name="Ng V."/>
            <person name="Clum A."/>
            <person name="Steindorff A."/>
            <person name="Ohm R.A."/>
            <person name="Martin F."/>
            <person name="Silar P."/>
            <person name="Natvig D.O."/>
            <person name="Lalanne C."/>
            <person name="Gautier V."/>
            <person name="Ament-Velasquez S.L."/>
            <person name="Kruys A."/>
            <person name="Hutchinson M.I."/>
            <person name="Powell A.J."/>
            <person name="Barry K."/>
            <person name="Miller A.N."/>
            <person name="Grigoriev I.V."/>
            <person name="Debuchy R."/>
            <person name="Gladieux P."/>
            <person name="Hiltunen Thoren M."/>
            <person name="Johannesson H."/>
        </authorList>
    </citation>
    <scope>NUCLEOTIDE SEQUENCE</scope>
    <source>
        <strain evidence="1">CBS 892.96</strain>
    </source>
</reference>